<comment type="caution">
    <text evidence="8">The sequence shown here is derived from an EMBL/GenBank/DDBJ whole genome shotgun (WGS) entry which is preliminary data.</text>
</comment>
<dbReference type="GO" id="GO:0005737">
    <property type="term" value="C:cytoplasm"/>
    <property type="evidence" value="ECO:0007669"/>
    <property type="project" value="TreeGrafter"/>
</dbReference>
<dbReference type="InterPro" id="IPR002939">
    <property type="entry name" value="DnaJ_C"/>
</dbReference>
<name>A0A922EK97_CARIL</name>
<dbReference type="InterPro" id="IPR036869">
    <property type="entry name" value="J_dom_sf"/>
</dbReference>
<dbReference type="InterPro" id="IPR036410">
    <property type="entry name" value="HSP_DnaJ_Cys-rich_dom_sf"/>
</dbReference>
<dbReference type="EMBL" id="CM031831">
    <property type="protein sequence ID" value="KAG6705268.1"/>
    <property type="molecule type" value="Genomic_DNA"/>
</dbReference>
<dbReference type="Gene3D" id="1.10.287.110">
    <property type="entry name" value="DnaJ domain"/>
    <property type="match status" value="1"/>
</dbReference>
<evidence type="ECO:0000313" key="8">
    <source>
        <dbReference type="EMBL" id="KAG6705268.1"/>
    </source>
</evidence>
<dbReference type="InterPro" id="IPR008971">
    <property type="entry name" value="HSP40/DnaJ_pept-bd"/>
</dbReference>
<dbReference type="PANTHER" id="PTHR43096">
    <property type="entry name" value="DNAJ HOMOLOG 1, MITOCHONDRIAL-RELATED"/>
    <property type="match status" value="1"/>
</dbReference>
<dbReference type="EMBL" id="CM031831">
    <property type="protein sequence ID" value="KAG6705265.1"/>
    <property type="molecule type" value="Genomic_DNA"/>
</dbReference>
<evidence type="ECO:0000256" key="5">
    <source>
        <dbReference type="PROSITE-ProRule" id="PRU00546"/>
    </source>
</evidence>
<dbReference type="InterPro" id="IPR012724">
    <property type="entry name" value="DnaJ"/>
</dbReference>
<dbReference type="GO" id="GO:0005524">
    <property type="term" value="F:ATP binding"/>
    <property type="evidence" value="ECO:0007669"/>
    <property type="project" value="InterPro"/>
</dbReference>
<dbReference type="CDD" id="cd10747">
    <property type="entry name" value="DnaJ_C"/>
    <property type="match status" value="1"/>
</dbReference>
<evidence type="ECO:0000259" key="7">
    <source>
        <dbReference type="PROSITE" id="PS51188"/>
    </source>
</evidence>
<gene>
    <name evidence="8" type="ORF">I3842_07G172200</name>
</gene>
<dbReference type="PROSITE" id="PS51188">
    <property type="entry name" value="ZF_CR"/>
    <property type="match status" value="1"/>
</dbReference>
<feature type="domain" description="CR-type" evidence="7">
    <location>
        <begin position="199"/>
        <end position="273"/>
    </location>
</feature>
<sequence length="409" mass="45278">MGRFSWLRLYRRHLLASAANDKDFFARVSELRPQALHRFGFLSGRSVEYATARLPLGIRYIHATGFSSSAERNYYEILGVPENASRDEIKKAFHSLAKKYHPDANRNNPSAKRKFQEIREAYETLQDPEKRAQYDRRTQGSENVEYAGGGADGFRYAYRTHFSDSFHKIFSEIFEHETDHFASDIQVELSLSFSEAAKGCTKNLSFDAFVPCDFCHGRGYPLDAKTKVCPTCGGIGRVTIPPFTSTCGTCKGSGQYIKEYCMSCKGSGVVEGVKEVKVTIPAGVDAGDTIRVPGAGSGGRGSQAGSLFIKIKAILGGTVDVQTLSGKVQVKIPKGVQPGQLLVLRGKGLPKHGFLVSHGDHYVRFRVNFPTVLNERQRAILEEFAQEEINHANSNSIEGNWLYQQLSTG</sequence>
<dbReference type="Pfam" id="PF00226">
    <property type="entry name" value="DnaJ"/>
    <property type="match status" value="1"/>
</dbReference>
<dbReference type="PANTHER" id="PTHR43096:SF36">
    <property type="entry name" value="CHAPERONE PROTEIN DNAJ 1, MITOCHONDRIAL"/>
    <property type="match status" value="1"/>
</dbReference>
<dbReference type="HAMAP" id="MF_01152">
    <property type="entry name" value="DnaJ"/>
    <property type="match status" value="1"/>
</dbReference>
<dbReference type="PROSITE" id="PS00636">
    <property type="entry name" value="DNAJ_1"/>
    <property type="match status" value="1"/>
</dbReference>
<dbReference type="SUPFAM" id="SSF49493">
    <property type="entry name" value="HSP40/DnaJ peptide-binding domain"/>
    <property type="match status" value="2"/>
</dbReference>
<keyword evidence="2" id="KW-0677">Repeat</keyword>
<accession>A0A922EK97</accession>
<dbReference type="Proteomes" id="UP000811246">
    <property type="component" value="Chromosome 7"/>
</dbReference>
<dbReference type="InterPro" id="IPR001305">
    <property type="entry name" value="HSP_DnaJ_Cys-rich_dom"/>
</dbReference>
<evidence type="ECO:0000256" key="2">
    <source>
        <dbReference type="ARBA" id="ARBA00022737"/>
    </source>
</evidence>
<organism evidence="8 9">
    <name type="scientific">Carya illinoinensis</name>
    <name type="common">Pecan</name>
    <dbReference type="NCBI Taxonomy" id="32201"/>
    <lineage>
        <taxon>Eukaryota</taxon>
        <taxon>Viridiplantae</taxon>
        <taxon>Streptophyta</taxon>
        <taxon>Embryophyta</taxon>
        <taxon>Tracheophyta</taxon>
        <taxon>Spermatophyta</taxon>
        <taxon>Magnoliopsida</taxon>
        <taxon>eudicotyledons</taxon>
        <taxon>Gunneridae</taxon>
        <taxon>Pentapetalae</taxon>
        <taxon>rosids</taxon>
        <taxon>fabids</taxon>
        <taxon>Fagales</taxon>
        <taxon>Juglandaceae</taxon>
        <taxon>Carya</taxon>
    </lineage>
</organism>
<keyword evidence="1 5" id="KW-0479">Metal-binding</keyword>
<evidence type="ECO:0000256" key="4">
    <source>
        <dbReference type="ARBA" id="ARBA00022833"/>
    </source>
</evidence>
<keyword evidence="3 5" id="KW-0863">Zinc-finger</keyword>
<dbReference type="FunFam" id="2.60.260.20:FF:000005">
    <property type="entry name" value="Chaperone protein dnaJ 1, mitochondrial"/>
    <property type="match status" value="1"/>
</dbReference>
<dbReference type="InterPro" id="IPR001623">
    <property type="entry name" value="DnaJ_domain"/>
</dbReference>
<dbReference type="GO" id="GO:0042026">
    <property type="term" value="P:protein refolding"/>
    <property type="evidence" value="ECO:0007669"/>
    <property type="project" value="TreeGrafter"/>
</dbReference>
<reference evidence="8" key="1">
    <citation type="submission" date="2021-01" db="EMBL/GenBank/DDBJ databases">
        <authorList>
            <person name="Lovell J.T."/>
            <person name="Bentley N."/>
            <person name="Bhattarai G."/>
            <person name="Jenkins J.W."/>
            <person name="Sreedasyam A."/>
            <person name="Alarcon Y."/>
            <person name="Bock C."/>
            <person name="Boston L."/>
            <person name="Carlson J."/>
            <person name="Cervantes K."/>
            <person name="Clermont K."/>
            <person name="Krom N."/>
            <person name="Kubenka K."/>
            <person name="Mamidi S."/>
            <person name="Mattison C."/>
            <person name="Monteros M."/>
            <person name="Pisani C."/>
            <person name="Plott C."/>
            <person name="Rajasekar S."/>
            <person name="Rhein H.S."/>
            <person name="Rohla C."/>
            <person name="Song M."/>
            <person name="Hilaire R.S."/>
            <person name="Shu S."/>
            <person name="Wells L."/>
            <person name="Wang X."/>
            <person name="Webber J."/>
            <person name="Heerema R.J."/>
            <person name="Klein P."/>
            <person name="Conner P."/>
            <person name="Grauke L."/>
            <person name="Grimwood J."/>
            <person name="Schmutz J."/>
            <person name="Randall J.J."/>
        </authorList>
    </citation>
    <scope>NUCLEOTIDE SEQUENCE</scope>
    <source>
        <tissue evidence="8">Leaf</tissue>
    </source>
</reference>
<evidence type="ECO:0008006" key="10">
    <source>
        <dbReference type="Google" id="ProtNLM"/>
    </source>
</evidence>
<dbReference type="Gene3D" id="6.20.20.10">
    <property type="match status" value="2"/>
</dbReference>
<dbReference type="InterPro" id="IPR018253">
    <property type="entry name" value="DnaJ_domain_CS"/>
</dbReference>
<evidence type="ECO:0000256" key="1">
    <source>
        <dbReference type="ARBA" id="ARBA00022723"/>
    </source>
</evidence>
<dbReference type="PROSITE" id="PS50076">
    <property type="entry name" value="DNAJ_2"/>
    <property type="match status" value="1"/>
</dbReference>
<keyword evidence="4 5" id="KW-0862">Zinc</keyword>
<protein>
    <recommendedName>
        <fullName evidence="10">Chaperone protein dnaJ 1, mitochondrial</fullName>
    </recommendedName>
</protein>
<dbReference type="SUPFAM" id="SSF46565">
    <property type="entry name" value="Chaperone J-domain"/>
    <property type="match status" value="1"/>
</dbReference>
<dbReference type="PRINTS" id="PR00625">
    <property type="entry name" value="JDOMAIN"/>
</dbReference>
<evidence type="ECO:0000313" key="9">
    <source>
        <dbReference type="Proteomes" id="UP000811246"/>
    </source>
</evidence>
<dbReference type="GO" id="GO:0051082">
    <property type="term" value="F:unfolded protein binding"/>
    <property type="evidence" value="ECO:0007669"/>
    <property type="project" value="InterPro"/>
</dbReference>
<dbReference type="GO" id="GO:0008270">
    <property type="term" value="F:zinc ion binding"/>
    <property type="evidence" value="ECO:0007669"/>
    <property type="project" value="UniProtKB-KW"/>
</dbReference>
<evidence type="ECO:0000256" key="3">
    <source>
        <dbReference type="ARBA" id="ARBA00022771"/>
    </source>
</evidence>
<dbReference type="SUPFAM" id="SSF57938">
    <property type="entry name" value="DnaJ/Hsp40 cysteine-rich domain"/>
    <property type="match status" value="1"/>
</dbReference>
<feature type="domain" description="J" evidence="6">
    <location>
        <begin position="73"/>
        <end position="138"/>
    </location>
</feature>
<dbReference type="AlphaFoldDB" id="A0A922EK97"/>
<dbReference type="SMART" id="SM00271">
    <property type="entry name" value="DnaJ"/>
    <property type="match status" value="1"/>
</dbReference>
<proteinExistence type="inferred from homology"/>
<dbReference type="Gene3D" id="2.60.260.20">
    <property type="entry name" value="Urease metallochaperone UreE, N-terminal domain"/>
    <property type="match status" value="2"/>
</dbReference>
<dbReference type="GO" id="GO:0031072">
    <property type="term" value="F:heat shock protein binding"/>
    <property type="evidence" value="ECO:0007669"/>
    <property type="project" value="InterPro"/>
</dbReference>
<dbReference type="CDD" id="cd06257">
    <property type="entry name" value="DnaJ"/>
    <property type="match status" value="1"/>
</dbReference>
<feature type="zinc finger region" description="CR-type" evidence="5">
    <location>
        <begin position="199"/>
        <end position="273"/>
    </location>
</feature>
<evidence type="ECO:0000259" key="6">
    <source>
        <dbReference type="PROSITE" id="PS50076"/>
    </source>
</evidence>
<dbReference type="Pfam" id="PF01556">
    <property type="entry name" value="DnaJ_C"/>
    <property type="match status" value="1"/>
</dbReference>
<dbReference type="GO" id="GO:0009408">
    <property type="term" value="P:response to heat"/>
    <property type="evidence" value="ECO:0007669"/>
    <property type="project" value="InterPro"/>
</dbReference>
<dbReference type="Pfam" id="PF00684">
    <property type="entry name" value="DnaJ_CXXCXGXG"/>
    <property type="match status" value="1"/>
</dbReference>